<dbReference type="OMA" id="HESFLTH"/>
<dbReference type="Proteomes" id="UP000655225">
    <property type="component" value="Unassembled WGS sequence"/>
</dbReference>
<organism evidence="2 3">
    <name type="scientific">Tetracentron sinense</name>
    <name type="common">Spur-leaf</name>
    <dbReference type="NCBI Taxonomy" id="13715"/>
    <lineage>
        <taxon>Eukaryota</taxon>
        <taxon>Viridiplantae</taxon>
        <taxon>Streptophyta</taxon>
        <taxon>Embryophyta</taxon>
        <taxon>Tracheophyta</taxon>
        <taxon>Spermatophyta</taxon>
        <taxon>Magnoliopsida</taxon>
        <taxon>Trochodendrales</taxon>
        <taxon>Trochodendraceae</taxon>
        <taxon>Tetracentron</taxon>
    </lineage>
</organism>
<reference evidence="2 3" key="1">
    <citation type="submission" date="2020-04" db="EMBL/GenBank/DDBJ databases">
        <title>Plant Genome Project.</title>
        <authorList>
            <person name="Zhang R.-G."/>
        </authorList>
    </citation>
    <scope>NUCLEOTIDE SEQUENCE [LARGE SCALE GENOMIC DNA]</scope>
    <source>
        <strain evidence="2">YNK0</strain>
        <tissue evidence="2">Leaf</tissue>
    </source>
</reference>
<accession>A0A834YSH0</accession>
<dbReference type="AlphaFoldDB" id="A0A834YSH0"/>
<evidence type="ECO:0000313" key="2">
    <source>
        <dbReference type="EMBL" id="KAF8393365.1"/>
    </source>
</evidence>
<gene>
    <name evidence="2" type="ORF">HHK36_021608</name>
</gene>
<dbReference type="EMBL" id="JABCRI010000015">
    <property type="protein sequence ID" value="KAF8393365.1"/>
    <property type="molecule type" value="Genomic_DNA"/>
</dbReference>
<dbReference type="PANTHER" id="PTHR35461:SF3">
    <property type="entry name" value="OVATE DOMAIN-CONTAINING PROTEIN"/>
    <property type="match status" value="1"/>
</dbReference>
<feature type="compositionally biased region" description="Basic and acidic residues" evidence="1">
    <location>
        <begin position="115"/>
        <end position="128"/>
    </location>
</feature>
<evidence type="ECO:0000256" key="1">
    <source>
        <dbReference type="SAM" id="MobiDB-lite"/>
    </source>
</evidence>
<keyword evidence="3" id="KW-1185">Reference proteome</keyword>
<proteinExistence type="predicted"/>
<dbReference type="OrthoDB" id="1928787at2759"/>
<comment type="caution">
    <text evidence="2">The sequence shown here is derived from an EMBL/GenBank/DDBJ whole genome shotgun (WGS) entry which is preliminary data.</text>
</comment>
<protein>
    <recommendedName>
        <fullName evidence="4">OVATE domain-containing protein</fullName>
    </recommendedName>
</protein>
<evidence type="ECO:0000313" key="3">
    <source>
        <dbReference type="Proteomes" id="UP000655225"/>
    </source>
</evidence>
<name>A0A834YSH0_TETSI</name>
<sequence length="218" mass="25720">MLLRNSISHTKKFFRKTLQNFKSFIYGGYQKLPKTPPFNPFSCGGDMNIHQSFRELDNFYTDFSNRWESVEDKSKKRNKNKIMSAKQSMEEDAYEGSFMKFAKWSPVKSKLEVRREEGKKMRSTHEGGSEGESCSHCVREGRSYLVTQKLKELEMMDANNMDHVLDIEEVLHYYSRLTCPVYVDIVNKFFMEMYSEFLLPQASTANNISWPRLQSMRF</sequence>
<feature type="region of interest" description="Disordered" evidence="1">
    <location>
        <begin position="115"/>
        <end position="134"/>
    </location>
</feature>
<evidence type="ECO:0008006" key="4">
    <source>
        <dbReference type="Google" id="ProtNLM"/>
    </source>
</evidence>
<dbReference type="PANTHER" id="PTHR35461">
    <property type="entry name" value="BNAANNG14610D PROTEIN"/>
    <property type="match status" value="1"/>
</dbReference>